<dbReference type="GO" id="GO:0005829">
    <property type="term" value="C:cytosol"/>
    <property type="evidence" value="ECO:0007669"/>
    <property type="project" value="TreeGrafter"/>
</dbReference>
<dbReference type="GO" id="GO:0005524">
    <property type="term" value="F:ATP binding"/>
    <property type="evidence" value="ECO:0007669"/>
    <property type="project" value="UniProtKB-UniRule"/>
</dbReference>
<sequence>MTANWLATMKFNFTNEWLALSPKEAHQILAKIKQLTQDPTPDAKVKKQLKHLNPSLHRIRCGDYRIFYTFEHPYISLLALRRRKEDTYEEDIDAEFLGGYDASIAESKPGEASVRFPTQFPTTPADPLPEPITVELLINLRIASRYHAALLTLQTEQDLIDCQAVPSQVLEKLMEYLFPRPLREIMQDQPEMILQEVDDLMRFKEGELLGFLLRLSPEQEGYVNWAMNTNGPTLLKGDPGTGKSLIALYRVRVLLHHLRQQGQSDVRILFTTYTNALINLSDQLLKQLLGPDRDAVEVQTADRIAISLLARAGKVPAIIEHGEARYILNKAIETTHFNGDQAIERLSPDYLHQEIHQVIVARQLHTLEEYLVAARPGRKLGLNALQRRAVWCVYETYRDLLARQGKATWRQIRARAEECLVQGIVSERYDAVIVDEAQDLDPSALRLLVRLCVSPNRLFVTADANQSIYGSGFTWNDVHANLRFQGRTAILHTNYRSTREIGEAAQSYLAGGTLDTELVERSYINRGERPVLRVARSATDEVQTLAQLLSEAARACRLGMGACAIFCPTQKAGQVLAMALTRHGLPATFMSGQALDLERPGIKVMTLSSSKGLEFPVVALAGFLSSASYGYLPPTIVQEERSETFEQRRRTIFVGMTRAMRRLLVIIPAGTKSPLLTGFDKRYWNRE</sequence>
<dbReference type="GO" id="GO:0000725">
    <property type="term" value="P:recombinational repair"/>
    <property type="evidence" value="ECO:0007669"/>
    <property type="project" value="TreeGrafter"/>
</dbReference>
<evidence type="ECO:0000313" key="11">
    <source>
        <dbReference type="EMBL" id="GHO93898.1"/>
    </source>
</evidence>
<evidence type="ECO:0000256" key="6">
    <source>
        <dbReference type="ARBA" id="ARBA00034617"/>
    </source>
</evidence>
<keyword evidence="2 9" id="KW-0378">Hydrolase</keyword>
<dbReference type="InterPro" id="IPR035093">
    <property type="entry name" value="RelE/ParE_toxin_dom_sf"/>
</dbReference>
<feature type="domain" description="UvrD-like helicase ATP-binding" evidence="10">
    <location>
        <begin position="216"/>
        <end position="498"/>
    </location>
</feature>
<dbReference type="InterPro" id="IPR027417">
    <property type="entry name" value="P-loop_NTPase"/>
</dbReference>
<evidence type="ECO:0000256" key="9">
    <source>
        <dbReference type="PROSITE-ProRule" id="PRU00560"/>
    </source>
</evidence>
<proteinExistence type="predicted"/>
<dbReference type="GO" id="GO:0043138">
    <property type="term" value="F:3'-5' DNA helicase activity"/>
    <property type="evidence" value="ECO:0007669"/>
    <property type="project" value="UniProtKB-EC"/>
</dbReference>
<evidence type="ECO:0000256" key="4">
    <source>
        <dbReference type="ARBA" id="ARBA00022840"/>
    </source>
</evidence>
<name>A0A8J3IK30_9CHLR</name>
<dbReference type="Proteomes" id="UP000597444">
    <property type="component" value="Unassembled WGS sequence"/>
</dbReference>
<evidence type="ECO:0000256" key="8">
    <source>
        <dbReference type="ARBA" id="ARBA00048988"/>
    </source>
</evidence>
<evidence type="ECO:0000256" key="2">
    <source>
        <dbReference type="ARBA" id="ARBA00022801"/>
    </source>
</evidence>
<keyword evidence="12" id="KW-1185">Reference proteome</keyword>
<keyword evidence="4 9" id="KW-0067">ATP-binding</keyword>
<dbReference type="InterPro" id="IPR000212">
    <property type="entry name" value="DNA_helicase_UvrD/REP"/>
</dbReference>
<evidence type="ECO:0000256" key="3">
    <source>
        <dbReference type="ARBA" id="ARBA00022806"/>
    </source>
</evidence>
<dbReference type="Gene3D" id="3.40.50.300">
    <property type="entry name" value="P-loop containing nucleotide triphosphate hydrolases"/>
    <property type="match status" value="2"/>
</dbReference>
<dbReference type="EC" id="5.6.2.4" evidence="7"/>
<evidence type="ECO:0000313" key="12">
    <source>
        <dbReference type="Proteomes" id="UP000597444"/>
    </source>
</evidence>
<protein>
    <recommendedName>
        <fullName evidence="7">DNA 3'-5' helicase</fullName>
        <ecNumber evidence="7">5.6.2.4</ecNumber>
    </recommendedName>
</protein>
<dbReference type="EMBL" id="BNJK01000001">
    <property type="protein sequence ID" value="GHO93898.1"/>
    <property type="molecule type" value="Genomic_DNA"/>
</dbReference>
<dbReference type="InterPro" id="IPR014017">
    <property type="entry name" value="DNA_helicase_UvrD-like_C"/>
</dbReference>
<comment type="catalytic activity">
    <reaction evidence="8">
        <text>ATP + H2O = ADP + phosphate + H(+)</text>
        <dbReference type="Rhea" id="RHEA:13065"/>
        <dbReference type="ChEBI" id="CHEBI:15377"/>
        <dbReference type="ChEBI" id="CHEBI:15378"/>
        <dbReference type="ChEBI" id="CHEBI:30616"/>
        <dbReference type="ChEBI" id="CHEBI:43474"/>
        <dbReference type="ChEBI" id="CHEBI:456216"/>
        <dbReference type="EC" id="5.6.2.4"/>
    </reaction>
</comment>
<dbReference type="Gene3D" id="3.30.2310.20">
    <property type="entry name" value="RelE-like"/>
    <property type="match status" value="1"/>
</dbReference>
<comment type="caution">
    <text evidence="11">The sequence shown here is derived from an EMBL/GenBank/DDBJ whole genome shotgun (WGS) entry which is preliminary data.</text>
</comment>
<reference evidence="11" key="1">
    <citation type="submission" date="2020-10" db="EMBL/GenBank/DDBJ databases">
        <title>Taxonomic study of unclassified bacteria belonging to the class Ktedonobacteria.</title>
        <authorList>
            <person name="Yabe S."/>
            <person name="Wang C.M."/>
            <person name="Zheng Y."/>
            <person name="Sakai Y."/>
            <person name="Cavaletti L."/>
            <person name="Monciardini P."/>
            <person name="Donadio S."/>
        </authorList>
    </citation>
    <scope>NUCLEOTIDE SEQUENCE</scope>
    <source>
        <strain evidence="11">ID150040</strain>
    </source>
</reference>
<evidence type="ECO:0000256" key="1">
    <source>
        <dbReference type="ARBA" id="ARBA00022741"/>
    </source>
</evidence>
<dbReference type="PROSITE" id="PS51198">
    <property type="entry name" value="UVRD_HELICASE_ATP_BIND"/>
    <property type="match status" value="1"/>
</dbReference>
<feature type="binding site" evidence="9">
    <location>
        <begin position="237"/>
        <end position="244"/>
    </location>
    <ligand>
        <name>ATP</name>
        <dbReference type="ChEBI" id="CHEBI:30616"/>
    </ligand>
</feature>
<dbReference type="Pfam" id="PF13361">
    <property type="entry name" value="UvrD_C"/>
    <property type="match status" value="2"/>
</dbReference>
<accession>A0A8J3IK30</accession>
<dbReference type="SUPFAM" id="SSF143011">
    <property type="entry name" value="RelE-like"/>
    <property type="match status" value="1"/>
</dbReference>
<dbReference type="PANTHER" id="PTHR11070">
    <property type="entry name" value="UVRD / RECB / PCRA DNA HELICASE FAMILY MEMBER"/>
    <property type="match status" value="1"/>
</dbReference>
<dbReference type="RefSeq" id="WP_220204666.1">
    <property type="nucleotide sequence ID" value="NZ_BNJK01000001.1"/>
</dbReference>
<gene>
    <name evidence="11" type="ORF">KSF_039460</name>
</gene>
<evidence type="ECO:0000259" key="10">
    <source>
        <dbReference type="PROSITE" id="PS51198"/>
    </source>
</evidence>
<comment type="catalytic activity">
    <reaction evidence="6">
        <text>Couples ATP hydrolysis with the unwinding of duplex DNA by translocating in the 3'-5' direction.</text>
        <dbReference type="EC" id="5.6.2.4"/>
    </reaction>
</comment>
<dbReference type="AlphaFoldDB" id="A0A8J3IK30"/>
<evidence type="ECO:0000256" key="7">
    <source>
        <dbReference type="ARBA" id="ARBA00034808"/>
    </source>
</evidence>
<dbReference type="InterPro" id="IPR014016">
    <property type="entry name" value="UvrD-like_ATP-bd"/>
</dbReference>
<dbReference type="GO" id="GO:0016787">
    <property type="term" value="F:hydrolase activity"/>
    <property type="evidence" value="ECO:0007669"/>
    <property type="project" value="UniProtKB-UniRule"/>
</dbReference>
<dbReference type="Pfam" id="PF00580">
    <property type="entry name" value="UvrD-helicase"/>
    <property type="match status" value="1"/>
</dbReference>
<keyword evidence="1 9" id="KW-0547">Nucleotide-binding</keyword>
<organism evidence="11 12">
    <name type="scientific">Reticulibacter mediterranei</name>
    <dbReference type="NCBI Taxonomy" id="2778369"/>
    <lineage>
        <taxon>Bacteria</taxon>
        <taxon>Bacillati</taxon>
        <taxon>Chloroflexota</taxon>
        <taxon>Ktedonobacteria</taxon>
        <taxon>Ktedonobacterales</taxon>
        <taxon>Reticulibacteraceae</taxon>
        <taxon>Reticulibacter</taxon>
    </lineage>
</organism>
<keyword evidence="5" id="KW-0413">Isomerase</keyword>
<keyword evidence="3 9" id="KW-0347">Helicase</keyword>
<evidence type="ECO:0000256" key="5">
    <source>
        <dbReference type="ARBA" id="ARBA00023235"/>
    </source>
</evidence>
<dbReference type="SUPFAM" id="SSF52540">
    <property type="entry name" value="P-loop containing nucleoside triphosphate hydrolases"/>
    <property type="match status" value="1"/>
</dbReference>
<dbReference type="PANTHER" id="PTHR11070:SF45">
    <property type="entry name" value="DNA 3'-5' HELICASE"/>
    <property type="match status" value="1"/>
</dbReference>
<dbReference type="GO" id="GO:0003677">
    <property type="term" value="F:DNA binding"/>
    <property type="evidence" value="ECO:0007669"/>
    <property type="project" value="InterPro"/>
</dbReference>